<keyword evidence="1" id="KW-1133">Transmembrane helix</keyword>
<accession>A0A6L5XEG6</accession>
<keyword evidence="1" id="KW-0812">Transmembrane</keyword>
<dbReference type="Proteomes" id="UP000483362">
    <property type="component" value="Unassembled WGS sequence"/>
</dbReference>
<name>A0A6L5XEG6_9BACT</name>
<evidence type="ECO:0000313" key="2">
    <source>
        <dbReference type="EMBL" id="MSS17374.1"/>
    </source>
</evidence>
<keyword evidence="3" id="KW-1185">Reference proteome</keyword>
<organism evidence="2 3">
    <name type="scientific">Sodaliphilus pleomorphus</name>
    <dbReference type="NCBI Taxonomy" id="2606626"/>
    <lineage>
        <taxon>Bacteria</taxon>
        <taxon>Pseudomonadati</taxon>
        <taxon>Bacteroidota</taxon>
        <taxon>Bacteroidia</taxon>
        <taxon>Bacteroidales</taxon>
        <taxon>Muribaculaceae</taxon>
        <taxon>Sodaliphilus</taxon>
    </lineage>
</organism>
<comment type="caution">
    <text evidence="2">The sequence shown here is derived from an EMBL/GenBank/DDBJ whole genome shotgun (WGS) entry which is preliminary data.</text>
</comment>
<reference evidence="2 3" key="1">
    <citation type="submission" date="2019-08" db="EMBL/GenBank/DDBJ databases">
        <title>In-depth cultivation of the pig gut microbiome towards novel bacterial diversity and tailored functional studies.</title>
        <authorList>
            <person name="Wylensek D."/>
            <person name="Hitch T.C.A."/>
            <person name="Clavel T."/>
        </authorList>
    </citation>
    <scope>NUCLEOTIDE SEQUENCE [LARGE SCALE GENOMIC DNA]</scope>
    <source>
        <strain evidence="2 3">Oil-RF-744-WCA-WT-10</strain>
    </source>
</reference>
<protein>
    <submittedName>
        <fullName evidence="2">Uncharacterized protein</fullName>
    </submittedName>
</protein>
<sequence length="76" mass="8336">MADNIARTASSAPLQSVLVSIKQLYGVTCLLGCLFLLLVLLYDVQPLRSTMKKIPHWAALGRRMARDLRISPPAGD</sequence>
<keyword evidence="1" id="KW-0472">Membrane</keyword>
<dbReference type="RefSeq" id="WP_154326731.1">
    <property type="nucleotide sequence ID" value="NZ_CP045696.1"/>
</dbReference>
<gene>
    <name evidence="2" type="ORF">FYJ29_06320</name>
</gene>
<proteinExistence type="predicted"/>
<dbReference type="EMBL" id="VULT01000008">
    <property type="protein sequence ID" value="MSS17374.1"/>
    <property type="molecule type" value="Genomic_DNA"/>
</dbReference>
<dbReference type="AlphaFoldDB" id="A0A6L5XEG6"/>
<evidence type="ECO:0000313" key="3">
    <source>
        <dbReference type="Proteomes" id="UP000483362"/>
    </source>
</evidence>
<feature type="transmembrane region" description="Helical" evidence="1">
    <location>
        <begin position="24"/>
        <end position="44"/>
    </location>
</feature>
<evidence type="ECO:0000256" key="1">
    <source>
        <dbReference type="SAM" id="Phobius"/>
    </source>
</evidence>